<dbReference type="NCBIfam" id="TIGR00757">
    <property type="entry name" value="RNaseEG"/>
    <property type="match status" value="1"/>
</dbReference>
<evidence type="ECO:0000256" key="12">
    <source>
        <dbReference type="ARBA" id="ARBA00022759"/>
    </source>
</evidence>
<dbReference type="GO" id="GO:0046872">
    <property type="term" value="F:metal ion binding"/>
    <property type="evidence" value="ECO:0007669"/>
    <property type="project" value="UniProtKB-KW"/>
</dbReference>
<dbReference type="PANTHER" id="PTHR30001:SF0">
    <property type="entry name" value="RIBONUCLEASE G"/>
    <property type="match status" value="1"/>
</dbReference>
<dbReference type="GO" id="GO:0008033">
    <property type="term" value="P:tRNA processing"/>
    <property type="evidence" value="ECO:0007669"/>
    <property type="project" value="UniProtKB-KW"/>
</dbReference>
<keyword evidence="14" id="KW-0460">Magnesium</keyword>
<dbReference type="InterPro" id="IPR002792">
    <property type="entry name" value="TRAM_dom"/>
</dbReference>
<keyword evidence="19" id="KW-1185">Reference proteome</keyword>
<dbReference type="AlphaFoldDB" id="A0A2T0AW79"/>
<keyword evidence="7" id="KW-0820">tRNA-binding</keyword>
<dbReference type="InterPro" id="IPR012340">
    <property type="entry name" value="NA-bd_OB-fold"/>
</dbReference>
<keyword evidence="12" id="KW-0255">Endonuclease</keyword>
<dbReference type="Pfam" id="PF01938">
    <property type="entry name" value="TRAM"/>
    <property type="match status" value="1"/>
</dbReference>
<reference evidence="18 19" key="1">
    <citation type="submission" date="2018-03" db="EMBL/GenBank/DDBJ databases">
        <title>Genome sequence of Moorella humiferrea DSM 23265.</title>
        <authorList>
            <person name="Poehlein A."/>
            <person name="Daniel R."/>
        </authorList>
    </citation>
    <scope>NUCLEOTIDE SEQUENCE [LARGE SCALE GENOMIC DNA]</scope>
    <source>
        <strain evidence="18 19">DSM 23265</strain>
    </source>
</reference>
<dbReference type="PROSITE" id="PS50126">
    <property type="entry name" value="S1"/>
    <property type="match status" value="1"/>
</dbReference>
<keyword evidence="10" id="KW-0479">Metal-binding</keyword>
<dbReference type="PANTHER" id="PTHR30001">
    <property type="entry name" value="RIBONUCLEASE"/>
    <property type="match status" value="1"/>
</dbReference>
<comment type="similarity">
    <text evidence="3">Belongs to the RNase E/G family. RNase G subfamily.</text>
</comment>
<evidence type="ECO:0000259" key="17">
    <source>
        <dbReference type="PROSITE" id="PS50926"/>
    </source>
</evidence>
<comment type="caution">
    <text evidence="18">The sequence shown here is derived from an EMBL/GenBank/DDBJ whole genome shotgun (WGS) entry which is preliminary data.</text>
</comment>
<evidence type="ECO:0000256" key="8">
    <source>
        <dbReference type="ARBA" id="ARBA00022694"/>
    </source>
</evidence>
<dbReference type="GO" id="GO:0004519">
    <property type="term" value="F:endonuclease activity"/>
    <property type="evidence" value="ECO:0007669"/>
    <property type="project" value="UniProtKB-KW"/>
</dbReference>
<name>A0A2T0AW79_9FIRM</name>
<dbReference type="SMART" id="SM00316">
    <property type="entry name" value="S1"/>
    <property type="match status" value="1"/>
</dbReference>
<dbReference type="InterPro" id="IPR003029">
    <property type="entry name" value="S1_domain"/>
</dbReference>
<comment type="cofactor">
    <cofactor evidence="1">
        <name>Mg(2+)</name>
        <dbReference type="ChEBI" id="CHEBI:18420"/>
    </cofactor>
</comment>
<dbReference type="InterPro" id="IPR019307">
    <property type="entry name" value="RNA-bd_AU-1/RNase_E/G"/>
</dbReference>
<gene>
    <name evidence="18" type="primary">rng</name>
    <name evidence="18" type="ORF">MOHU_04750</name>
</gene>
<organism evidence="18 19">
    <name type="scientific">Neomoorella humiferrea</name>
    <dbReference type="NCBI Taxonomy" id="676965"/>
    <lineage>
        <taxon>Bacteria</taxon>
        <taxon>Bacillati</taxon>
        <taxon>Bacillota</taxon>
        <taxon>Clostridia</taxon>
        <taxon>Neomoorellales</taxon>
        <taxon>Neomoorellaceae</taxon>
        <taxon>Neomoorella</taxon>
    </lineage>
</organism>
<evidence type="ECO:0000256" key="14">
    <source>
        <dbReference type="ARBA" id="ARBA00022842"/>
    </source>
</evidence>
<dbReference type="RefSeq" id="WP_106004501.1">
    <property type="nucleotide sequence ID" value="NZ_CP136418.1"/>
</dbReference>
<keyword evidence="5" id="KW-0963">Cytoplasm</keyword>
<dbReference type="InterPro" id="IPR048583">
    <property type="entry name" value="RNase_E_G_thioredoxin-like"/>
</dbReference>
<evidence type="ECO:0000256" key="13">
    <source>
        <dbReference type="ARBA" id="ARBA00022801"/>
    </source>
</evidence>
<dbReference type="OrthoDB" id="9804278at2"/>
<feature type="domain" description="S1 motif" evidence="16">
    <location>
        <begin position="39"/>
        <end position="125"/>
    </location>
</feature>
<evidence type="ECO:0000256" key="15">
    <source>
        <dbReference type="ARBA" id="ARBA00022884"/>
    </source>
</evidence>
<dbReference type="GO" id="GO:0019843">
    <property type="term" value="F:rRNA binding"/>
    <property type="evidence" value="ECO:0007669"/>
    <property type="project" value="UniProtKB-KW"/>
</dbReference>
<dbReference type="SUPFAM" id="SSF50249">
    <property type="entry name" value="Nucleic acid-binding proteins"/>
    <property type="match status" value="2"/>
</dbReference>
<evidence type="ECO:0000256" key="7">
    <source>
        <dbReference type="ARBA" id="ARBA00022555"/>
    </source>
</evidence>
<dbReference type="GO" id="GO:0000049">
    <property type="term" value="F:tRNA binding"/>
    <property type="evidence" value="ECO:0007669"/>
    <property type="project" value="UniProtKB-KW"/>
</dbReference>
<dbReference type="PROSITE" id="PS50926">
    <property type="entry name" value="TRAM"/>
    <property type="match status" value="1"/>
</dbReference>
<dbReference type="GO" id="GO:0005737">
    <property type="term" value="C:cytoplasm"/>
    <property type="evidence" value="ECO:0007669"/>
    <property type="project" value="UniProtKB-SubCell"/>
</dbReference>
<dbReference type="CDD" id="cd04453">
    <property type="entry name" value="S1_RNase_E"/>
    <property type="match status" value="1"/>
</dbReference>
<dbReference type="GO" id="GO:0016787">
    <property type="term" value="F:hydrolase activity"/>
    <property type="evidence" value="ECO:0007669"/>
    <property type="project" value="UniProtKB-KW"/>
</dbReference>
<evidence type="ECO:0000313" key="18">
    <source>
        <dbReference type="EMBL" id="PRR74975.1"/>
    </source>
</evidence>
<evidence type="ECO:0000256" key="9">
    <source>
        <dbReference type="ARBA" id="ARBA00022722"/>
    </source>
</evidence>
<feature type="domain" description="TRAM" evidence="17">
    <location>
        <begin position="497"/>
        <end position="559"/>
    </location>
</feature>
<dbReference type="GO" id="GO:0004540">
    <property type="term" value="F:RNA nuclease activity"/>
    <property type="evidence" value="ECO:0007669"/>
    <property type="project" value="InterPro"/>
</dbReference>
<comment type="subcellular location">
    <subcellularLocation>
        <location evidence="2">Cytoplasm</location>
    </subcellularLocation>
</comment>
<keyword evidence="15" id="KW-0694">RNA-binding</keyword>
<evidence type="ECO:0000256" key="2">
    <source>
        <dbReference type="ARBA" id="ARBA00004496"/>
    </source>
</evidence>
<proteinExistence type="inferred from homology"/>
<keyword evidence="8" id="KW-0819">tRNA processing</keyword>
<evidence type="ECO:0000256" key="11">
    <source>
        <dbReference type="ARBA" id="ARBA00022730"/>
    </source>
</evidence>
<evidence type="ECO:0000256" key="1">
    <source>
        <dbReference type="ARBA" id="ARBA00001946"/>
    </source>
</evidence>
<dbReference type="Gene3D" id="2.40.50.140">
    <property type="entry name" value="Nucleic acid-binding proteins"/>
    <property type="match status" value="2"/>
</dbReference>
<dbReference type="InterPro" id="IPR004659">
    <property type="entry name" value="RNase_E/G"/>
</dbReference>
<evidence type="ECO:0000259" key="16">
    <source>
        <dbReference type="PROSITE" id="PS50126"/>
    </source>
</evidence>
<accession>A0A2T0AW79</accession>
<evidence type="ECO:0000313" key="19">
    <source>
        <dbReference type="Proteomes" id="UP000238415"/>
    </source>
</evidence>
<dbReference type="GO" id="GO:0006364">
    <property type="term" value="P:rRNA processing"/>
    <property type="evidence" value="ECO:0007669"/>
    <property type="project" value="UniProtKB-KW"/>
</dbReference>
<dbReference type="Gene3D" id="3.40.1260.20">
    <property type="entry name" value="Ribonuclease E, catalytic domain"/>
    <property type="match status" value="1"/>
</dbReference>
<keyword evidence="13 18" id="KW-0378">Hydrolase</keyword>
<evidence type="ECO:0000256" key="3">
    <source>
        <dbReference type="ARBA" id="ARBA00005663"/>
    </source>
</evidence>
<dbReference type="Pfam" id="PF20833">
    <property type="entry name" value="RNase_E_G_Thio"/>
    <property type="match status" value="1"/>
</dbReference>
<keyword evidence="6" id="KW-0698">rRNA processing</keyword>
<protein>
    <recommendedName>
        <fullName evidence="4">Ribonuclease G</fullName>
    </recommendedName>
</protein>
<sequence length="561" mass="62294">MNKEILIQEDAEETAVAVLEDGRLMEIYMERDARARLVGNIYKGRVANVLPGMQAAFVDIGLEKNAFLFIDDTYGLKALGEEGVGSRRRIGDVVKVGQEVLVQVVKEPRGTKGARVTTQITLPGRYLVLMPTVNYTGISRRIGGNGERERLKELLRAVKPHRMGLIARTAAAGASLEELKEDLRSLCLTWKAIRELALKSRAPRLLHRDAELSVRILRDVYTEDVDRLLVNSRTAYTRILDQLAVLAPELRRRVVLKEGVDLFALYGVQSQVEQALKRKVWLKCGGYLIIDQMEALTAIDVNTGKYVGRHNLAETVLKTNLEAAVEVARQLRLRNIGGIIVIDFIDMENPAHQEQVIKVLQNELARDKTKTHILGFTRLGLLEMTRKKDQAELGSMLQQDCPYCHGTGKVLSEETIALQARKKVMQLASESRAPALLVEANPAVAALLIGPGGGKMRLLEQRAGKKLIIKGNEDLHVEEVRLIEIFDRREIAELAAPVKAGQVLKVTIEGIHTVNLDDGIARVDGFVLDIPGGAAYLGQEVPVEITRVYRTYARARIVDDA</sequence>
<keyword evidence="9" id="KW-0540">Nuclease</keyword>
<evidence type="ECO:0000256" key="5">
    <source>
        <dbReference type="ARBA" id="ARBA00022490"/>
    </source>
</evidence>
<evidence type="ECO:0000256" key="4">
    <source>
        <dbReference type="ARBA" id="ARBA00017719"/>
    </source>
</evidence>
<dbReference type="Proteomes" id="UP000238415">
    <property type="component" value="Unassembled WGS sequence"/>
</dbReference>
<evidence type="ECO:0000256" key="10">
    <source>
        <dbReference type="ARBA" id="ARBA00022723"/>
    </source>
</evidence>
<evidence type="ECO:0000256" key="6">
    <source>
        <dbReference type="ARBA" id="ARBA00022552"/>
    </source>
</evidence>
<dbReference type="EMBL" id="PVXM01000006">
    <property type="protein sequence ID" value="PRR74975.1"/>
    <property type="molecule type" value="Genomic_DNA"/>
</dbReference>
<dbReference type="Pfam" id="PF10150">
    <property type="entry name" value="RNase_E_G"/>
    <property type="match status" value="1"/>
</dbReference>
<keyword evidence="11" id="KW-0699">rRNA-binding</keyword>